<accession>A0A1G5EPQ6</accession>
<evidence type="ECO:0000256" key="3">
    <source>
        <dbReference type="PROSITE-ProRule" id="PRU00284"/>
    </source>
</evidence>
<protein>
    <submittedName>
        <fullName evidence="6">Methyl-accepting chemotaxis protein</fullName>
    </submittedName>
</protein>
<name>A0A1G5EPQ6_9BACT</name>
<evidence type="ECO:0000256" key="1">
    <source>
        <dbReference type="ARBA" id="ARBA00023224"/>
    </source>
</evidence>
<dbReference type="GO" id="GO:0007165">
    <property type="term" value="P:signal transduction"/>
    <property type="evidence" value="ECO:0007669"/>
    <property type="project" value="UniProtKB-KW"/>
</dbReference>
<organism evidence="6 7">
    <name type="scientific">Desulfoluna spongiiphila</name>
    <dbReference type="NCBI Taxonomy" id="419481"/>
    <lineage>
        <taxon>Bacteria</taxon>
        <taxon>Pseudomonadati</taxon>
        <taxon>Thermodesulfobacteriota</taxon>
        <taxon>Desulfobacteria</taxon>
        <taxon>Desulfobacterales</taxon>
        <taxon>Desulfolunaceae</taxon>
        <taxon>Desulfoluna</taxon>
    </lineage>
</organism>
<sequence length="642" mass="67244">MKERTIMNIGSKLSLFFCAILILAVASIIIPIHINSGRILMDAQENELASRASAMGKRLSAMYAGMEADLGRMAADREIIRLMKAARFTKKYENLQARVGFMKRVLSYDGVAVFDRKGNCVVGDPGPVGRKVTVDKMAKGAVAGGMETRSGVLEMAFASPVYHKESFLGTMVIRRALDDAFMATLLRGGLGACALYEREGEVYRLRASSDAGGFSSVPEVSIHGTFPQVHRQALLGESRGVLRFVPVAAGGTDSVCLLALFEETRQVEAVLRQIEFTSVFVGAAVLGFGCLTTFLYSRRLSGALTSLCAFSVKIAAGDLSGRMETDRHDEIGDLVRAQNRMAEHLSGLIEKCAEASEALTASSGDLAATSEDMASHSEAVSDKVSATASASERLALTMAAIGSAIGESARGAGEISGASSGVKESIEQLTVRAEKARGITENTVSALGEARTAFRAFDAATGEIGGIAEGIHDIAAQTNLLALNATIEAARAGSAGAGFAVVASEVKELAAQVSRASELIQQKTEAVSRSAAEVLTTVDGLAGGLDRVDGIVRATAGSLEEQRELTDAIVAHVGDVSAGISEINRNIAGASDTFAGISRDIAESSRTSGEMSDSSRLVNRSAGALIELSRELTGVVGRFRLA</sequence>
<dbReference type="EMBL" id="FMUX01000006">
    <property type="protein sequence ID" value="SCY28952.1"/>
    <property type="molecule type" value="Genomic_DNA"/>
</dbReference>
<gene>
    <name evidence="6" type="ORF">SAMN05216233_106145</name>
</gene>
<dbReference type="PANTHER" id="PTHR32089:SF112">
    <property type="entry name" value="LYSOZYME-LIKE PROTEIN-RELATED"/>
    <property type="match status" value="1"/>
</dbReference>
<dbReference type="Pfam" id="PF00015">
    <property type="entry name" value="MCPsignal"/>
    <property type="match status" value="1"/>
</dbReference>
<feature type="domain" description="Methyl-accepting transducer" evidence="4">
    <location>
        <begin position="355"/>
        <end position="602"/>
    </location>
</feature>
<dbReference type="InterPro" id="IPR004089">
    <property type="entry name" value="MCPsignal_dom"/>
</dbReference>
<dbReference type="PROSITE" id="PS50885">
    <property type="entry name" value="HAMP"/>
    <property type="match status" value="1"/>
</dbReference>
<dbReference type="Proteomes" id="UP000198870">
    <property type="component" value="Unassembled WGS sequence"/>
</dbReference>
<dbReference type="CDD" id="cd06225">
    <property type="entry name" value="HAMP"/>
    <property type="match status" value="1"/>
</dbReference>
<feature type="domain" description="HAMP" evidence="5">
    <location>
        <begin position="298"/>
        <end position="350"/>
    </location>
</feature>
<evidence type="ECO:0000259" key="5">
    <source>
        <dbReference type="PROSITE" id="PS50885"/>
    </source>
</evidence>
<dbReference type="SUPFAM" id="SSF58104">
    <property type="entry name" value="Methyl-accepting chemotaxis protein (MCP) signaling domain"/>
    <property type="match status" value="1"/>
</dbReference>
<keyword evidence="1 3" id="KW-0807">Transducer</keyword>
<keyword evidence="7" id="KW-1185">Reference proteome</keyword>
<dbReference type="PANTHER" id="PTHR32089">
    <property type="entry name" value="METHYL-ACCEPTING CHEMOTAXIS PROTEIN MCPB"/>
    <property type="match status" value="1"/>
</dbReference>
<evidence type="ECO:0000313" key="6">
    <source>
        <dbReference type="EMBL" id="SCY28952.1"/>
    </source>
</evidence>
<dbReference type="Gene3D" id="1.10.287.950">
    <property type="entry name" value="Methyl-accepting chemotaxis protein"/>
    <property type="match status" value="1"/>
</dbReference>
<dbReference type="PROSITE" id="PS50111">
    <property type="entry name" value="CHEMOTAXIS_TRANSDUC_2"/>
    <property type="match status" value="1"/>
</dbReference>
<proteinExistence type="inferred from homology"/>
<dbReference type="GO" id="GO:0016020">
    <property type="term" value="C:membrane"/>
    <property type="evidence" value="ECO:0007669"/>
    <property type="project" value="InterPro"/>
</dbReference>
<dbReference type="SMART" id="SM00283">
    <property type="entry name" value="MA"/>
    <property type="match status" value="1"/>
</dbReference>
<dbReference type="STRING" id="419481.SAMN05216233_106145"/>
<dbReference type="SMART" id="SM00304">
    <property type="entry name" value="HAMP"/>
    <property type="match status" value="1"/>
</dbReference>
<dbReference type="InterPro" id="IPR003660">
    <property type="entry name" value="HAMP_dom"/>
</dbReference>
<comment type="similarity">
    <text evidence="2">Belongs to the methyl-accepting chemotaxis (MCP) protein family.</text>
</comment>
<reference evidence="6 7" key="1">
    <citation type="submission" date="2016-10" db="EMBL/GenBank/DDBJ databases">
        <authorList>
            <person name="de Groot N.N."/>
        </authorList>
    </citation>
    <scope>NUCLEOTIDE SEQUENCE [LARGE SCALE GENOMIC DNA]</scope>
    <source>
        <strain evidence="6 7">AA1</strain>
    </source>
</reference>
<evidence type="ECO:0000313" key="7">
    <source>
        <dbReference type="Proteomes" id="UP000198870"/>
    </source>
</evidence>
<dbReference type="AlphaFoldDB" id="A0A1G5EPQ6"/>
<evidence type="ECO:0000259" key="4">
    <source>
        <dbReference type="PROSITE" id="PS50111"/>
    </source>
</evidence>
<evidence type="ECO:0000256" key="2">
    <source>
        <dbReference type="ARBA" id="ARBA00029447"/>
    </source>
</evidence>
<dbReference type="Pfam" id="PF00672">
    <property type="entry name" value="HAMP"/>
    <property type="match status" value="1"/>
</dbReference>